<dbReference type="GO" id="GO:0006355">
    <property type="term" value="P:regulation of DNA-templated transcription"/>
    <property type="evidence" value="ECO:0007669"/>
    <property type="project" value="TreeGrafter"/>
</dbReference>
<dbReference type="SMART" id="SM00448">
    <property type="entry name" value="REC"/>
    <property type="match status" value="1"/>
</dbReference>
<dbReference type="Pfam" id="PF00072">
    <property type="entry name" value="Response_reg"/>
    <property type="match status" value="1"/>
</dbReference>
<dbReference type="InterPro" id="IPR001789">
    <property type="entry name" value="Sig_transdc_resp-reg_receiver"/>
</dbReference>
<evidence type="ECO:0000259" key="6">
    <source>
        <dbReference type="PROSITE" id="PS50110"/>
    </source>
</evidence>
<dbReference type="CDD" id="cd17574">
    <property type="entry name" value="REC_OmpR"/>
    <property type="match status" value="1"/>
</dbReference>
<dbReference type="InterPro" id="IPR039420">
    <property type="entry name" value="WalR-like"/>
</dbReference>
<dbReference type="InterPro" id="IPR011006">
    <property type="entry name" value="CheY-like_superfamily"/>
</dbReference>
<organism evidence="7">
    <name type="scientific">marine metagenome</name>
    <dbReference type="NCBI Taxonomy" id="408172"/>
    <lineage>
        <taxon>unclassified sequences</taxon>
        <taxon>metagenomes</taxon>
        <taxon>ecological metagenomes</taxon>
    </lineage>
</organism>
<dbReference type="PANTHER" id="PTHR48111">
    <property type="entry name" value="REGULATOR OF RPOS"/>
    <property type="match status" value="1"/>
</dbReference>
<dbReference type="EMBL" id="UINC01009981">
    <property type="protein sequence ID" value="SVA44582.1"/>
    <property type="molecule type" value="Genomic_DNA"/>
</dbReference>
<evidence type="ECO:0000256" key="5">
    <source>
        <dbReference type="ARBA" id="ARBA00023163"/>
    </source>
</evidence>
<accession>A0A381VWG7</accession>
<evidence type="ECO:0000313" key="7">
    <source>
        <dbReference type="EMBL" id="SVA44582.1"/>
    </source>
</evidence>
<dbReference type="AlphaFoldDB" id="A0A381VWG7"/>
<keyword evidence="2" id="KW-0902">Two-component regulatory system</keyword>
<proteinExistence type="predicted"/>
<keyword evidence="5" id="KW-0804">Transcription</keyword>
<reference evidence="7" key="1">
    <citation type="submission" date="2018-05" db="EMBL/GenBank/DDBJ databases">
        <authorList>
            <person name="Lanie J.A."/>
            <person name="Ng W.-L."/>
            <person name="Kazmierczak K.M."/>
            <person name="Andrzejewski T.M."/>
            <person name="Davidsen T.M."/>
            <person name="Wayne K.J."/>
            <person name="Tettelin H."/>
            <person name="Glass J.I."/>
            <person name="Rusch D."/>
            <person name="Podicherti R."/>
            <person name="Tsui H.-C.T."/>
            <person name="Winkler M.E."/>
        </authorList>
    </citation>
    <scope>NUCLEOTIDE SEQUENCE</scope>
</reference>
<feature type="domain" description="Response regulatory" evidence="6">
    <location>
        <begin position="9"/>
        <end position="124"/>
    </location>
</feature>
<keyword evidence="3" id="KW-0805">Transcription regulation</keyword>
<dbReference type="FunFam" id="3.40.50.2300:FF:000001">
    <property type="entry name" value="DNA-binding response regulator PhoB"/>
    <property type="match status" value="1"/>
</dbReference>
<evidence type="ECO:0000256" key="1">
    <source>
        <dbReference type="ARBA" id="ARBA00022553"/>
    </source>
</evidence>
<protein>
    <recommendedName>
        <fullName evidence="6">Response regulatory domain-containing protein</fullName>
    </recommendedName>
</protein>
<sequence length="169" mass="19052">MDDKKTSLNILVIEDHQDLAENIGDYLTAMGHIVDFGMDGISGMHLALTQSFDVIILDLMLPGMDGITLCKKYREEVEGQTPILMLTARDSLDDKLTGFKSGADDYLVKPFELEELAVRIYALAKRGLKSGKNKLVVDRLELDLGTMSVTRDSFKLKQKFEMKKLLLFY</sequence>
<evidence type="ECO:0000256" key="3">
    <source>
        <dbReference type="ARBA" id="ARBA00023015"/>
    </source>
</evidence>
<dbReference type="GO" id="GO:0000976">
    <property type="term" value="F:transcription cis-regulatory region binding"/>
    <property type="evidence" value="ECO:0007669"/>
    <property type="project" value="TreeGrafter"/>
</dbReference>
<dbReference type="PROSITE" id="PS50110">
    <property type="entry name" value="RESPONSE_REGULATORY"/>
    <property type="match status" value="1"/>
</dbReference>
<keyword evidence="4" id="KW-0238">DNA-binding</keyword>
<dbReference type="GO" id="GO:0005829">
    <property type="term" value="C:cytosol"/>
    <property type="evidence" value="ECO:0007669"/>
    <property type="project" value="TreeGrafter"/>
</dbReference>
<dbReference type="Gene3D" id="3.40.50.2300">
    <property type="match status" value="1"/>
</dbReference>
<dbReference type="GO" id="GO:0032993">
    <property type="term" value="C:protein-DNA complex"/>
    <property type="evidence" value="ECO:0007669"/>
    <property type="project" value="TreeGrafter"/>
</dbReference>
<dbReference type="PANTHER" id="PTHR48111:SF22">
    <property type="entry name" value="REGULATOR OF RPOS"/>
    <property type="match status" value="1"/>
</dbReference>
<name>A0A381VWG7_9ZZZZ</name>
<keyword evidence="1" id="KW-0597">Phosphoprotein</keyword>
<dbReference type="GO" id="GO:0000156">
    <property type="term" value="F:phosphorelay response regulator activity"/>
    <property type="evidence" value="ECO:0007669"/>
    <property type="project" value="TreeGrafter"/>
</dbReference>
<dbReference type="SUPFAM" id="SSF52172">
    <property type="entry name" value="CheY-like"/>
    <property type="match status" value="1"/>
</dbReference>
<evidence type="ECO:0000256" key="4">
    <source>
        <dbReference type="ARBA" id="ARBA00023125"/>
    </source>
</evidence>
<evidence type="ECO:0000256" key="2">
    <source>
        <dbReference type="ARBA" id="ARBA00023012"/>
    </source>
</evidence>
<gene>
    <name evidence="7" type="ORF">METZ01_LOCUS97436</name>
</gene>